<name>A0A1G4J3D3_9SACH</name>
<feature type="compositionally biased region" description="Low complexity" evidence="1">
    <location>
        <begin position="558"/>
        <end position="572"/>
    </location>
</feature>
<keyword evidence="4" id="KW-1185">Reference proteome</keyword>
<feature type="compositionally biased region" description="Low complexity" evidence="1">
    <location>
        <begin position="407"/>
        <end position="444"/>
    </location>
</feature>
<organism evidence="3 4">
    <name type="scientific">Lachancea dasiensis</name>
    <dbReference type="NCBI Taxonomy" id="1072105"/>
    <lineage>
        <taxon>Eukaryota</taxon>
        <taxon>Fungi</taxon>
        <taxon>Dikarya</taxon>
        <taxon>Ascomycota</taxon>
        <taxon>Saccharomycotina</taxon>
        <taxon>Saccharomycetes</taxon>
        <taxon>Saccharomycetales</taxon>
        <taxon>Saccharomycetaceae</taxon>
        <taxon>Lachancea</taxon>
    </lineage>
</organism>
<evidence type="ECO:0000313" key="3">
    <source>
        <dbReference type="EMBL" id="SCU84196.1"/>
    </source>
</evidence>
<gene>
    <name evidence="3" type="ORF">LADA_0D00386G</name>
</gene>
<feature type="compositionally biased region" description="Polar residues" evidence="1">
    <location>
        <begin position="845"/>
        <end position="855"/>
    </location>
</feature>
<feature type="compositionally biased region" description="Low complexity" evidence="1">
    <location>
        <begin position="834"/>
        <end position="844"/>
    </location>
</feature>
<sequence length="1076" mass="113288">MVSLTEAFLSLLCLTGTVVARYSNISSTTVSAVPKTTPTAFFSSVHLLDSYTGTTVSNDKEHWFVIEAELYISADFDGELHLTAPESFQGFPIDSFDLLDNTTTVGTVSWNSSNVLTIRPDRSSTDHSAVFNVLTKLSSEIKESITGPAVKSFEFQQSPGGSVIETIDFIAQDLSESNTNALVDGDNRITYSVNIPFSEYPGALNFAATFSGAESHSFDPSLTMVRVVVDVDEFNKPTKVVNVTAFQDFSDANSINLQLNSQISGGEYLQIIYATTSRIKSTSVDTVATLNYPSLSTYKRDISIMFEDHVALRSASNVEDFGEDVTVVTGSSSSAFPTITAVNTTTSSNEGTTIALTQTSSDVGTVANTTHNVAGSTSEHFTVVPASSAISSEQQSMATIPANSSMIPSQSVASSTSSSQSTIITGGPSSNLPTSNSPLNSSSTVRSTPSNNNGVVLTYTVVTRTDNGEYEVYTSFFPITTLSSSPSADPMSNGTKVHYTVNSTSTATNSIPTHTVLTKTVSGEVTVYTSLVPIATLSNSTMSKKSMVTKTSDEEASESTTSTTDVDGTTTTLASVKGHSTSSKSTGAHHSSENEMTGKTDATEVSSQSESSSQSSPTVSVSDLSKTETKESKVTGYQTKVYETNAVFTTTRDGRVIEYTKWYPVTTLAADNRGSVESSTGIESTRPTSPTESYPVSSKTGTESAKVTEYETRVFKTSTVVTTTSDGIVLQYTTWFPITTLAPISNTSVRNHFTYSNDSLYVTSQDTPFSAVSGSKSGKLTQATSPTSMASHGAEHVKYSGLGAKVHNSTLTRGAQITAALSKSHHSKSQNFESSTFTSLSPSSKYQNETDSTRTKYSSTVTIGTAGYYPSSSFVVMNTTTVSLSTKVRSSAMVLASVQGEVVSTSERFLGSSRVSEPSADARAVTSSVASSYSGIASQVSAELNSETSVDFATRTSVKYSQANAPSSKVLTYSEASVYSQASAPSSKVVAFSQVSASRVLLNPSGSVVTEVPIASASKTTLGHSALAVSSSQVMQAQSSAVVSSSSLALYVFDGGARQMQSGILGLLLGMLACLV</sequence>
<feature type="region of interest" description="Disordered" evidence="1">
    <location>
        <begin position="674"/>
        <end position="705"/>
    </location>
</feature>
<feature type="chain" id="PRO_5009235846" evidence="2">
    <location>
        <begin position="21"/>
        <end position="1076"/>
    </location>
</feature>
<reference evidence="3 4" key="1">
    <citation type="submission" date="2016-03" db="EMBL/GenBank/DDBJ databases">
        <authorList>
            <person name="Devillers H."/>
        </authorList>
    </citation>
    <scope>NUCLEOTIDE SEQUENCE [LARGE SCALE GENOMIC DNA]</scope>
    <source>
        <strain evidence="3">CBS 10888</strain>
    </source>
</reference>
<accession>A0A1G4J3D3</accession>
<evidence type="ECO:0000313" key="4">
    <source>
        <dbReference type="Proteomes" id="UP000190274"/>
    </source>
</evidence>
<keyword evidence="2" id="KW-0732">Signal</keyword>
<dbReference type="STRING" id="1266660.A0A1G4J3D3"/>
<feature type="region of interest" description="Disordered" evidence="1">
    <location>
        <begin position="404"/>
        <end position="453"/>
    </location>
</feature>
<proteinExistence type="predicted"/>
<dbReference type="AlphaFoldDB" id="A0A1G4J3D3"/>
<feature type="compositionally biased region" description="Polar residues" evidence="1">
    <location>
        <begin position="675"/>
        <end position="705"/>
    </location>
</feature>
<feature type="region of interest" description="Disordered" evidence="1">
    <location>
        <begin position="543"/>
        <end position="634"/>
    </location>
</feature>
<dbReference type="EMBL" id="LT598454">
    <property type="protein sequence ID" value="SCU84196.1"/>
    <property type="molecule type" value="Genomic_DNA"/>
</dbReference>
<feature type="signal peptide" evidence="2">
    <location>
        <begin position="1"/>
        <end position="20"/>
    </location>
</feature>
<dbReference type="OrthoDB" id="4060030at2759"/>
<feature type="compositionally biased region" description="Polar residues" evidence="1">
    <location>
        <begin position="578"/>
        <end position="589"/>
    </location>
</feature>
<feature type="compositionally biased region" description="Basic and acidic residues" evidence="1">
    <location>
        <begin position="590"/>
        <end position="602"/>
    </location>
</feature>
<evidence type="ECO:0000256" key="2">
    <source>
        <dbReference type="SAM" id="SignalP"/>
    </source>
</evidence>
<evidence type="ECO:0000256" key="1">
    <source>
        <dbReference type="SAM" id="MobiDB-lite"/>
    </source>
</evidence>
<protein>
    <submittedName>
        <fullName evidence="3">LADA_0D00386g1_1</fullName>
    </submittedName>
</protein>
<dbReference type="Proteomes" id="UP000190274">
    <property type="component" value="Chromosome D"/>
</dbReference>
<feature type="compositionally biased region" description="Low complexity" evidence="1">
    <location>
        <begin position="603"/>
        <end position="622"/>
    </location>
</feature>
<feature type="region of interest" description="Disordered" evidence="1">
    <location>
        <begin position="832"/>
        <end position="855"/>
    </location>
</feature>